<evidence type="ECO:0000256" key="1">
    <source>
        <dbReference type="SAM" id="MobiDB-lite"/>
    </source>
</evidence>
<proteinExistence type="predicted"/>
<dbReference type="EMBL" id="CP045929">
    <property type="protein sequence ID" value="QGK71484.1"/>
    <property type="molecule type" value="Genomic_DNA"/>
</dbReference>
<feature type="compositionally biased region" description="Basic and acidic residues" evidence="1">
    <location>
        <begin position="69"/>
        <end position="83"/>
    </location>
</feature>
<feature type="compositionally biased region" description="Low complexity" evidence="1">
    <location>
        <begin position="97"/>
        <end position="120"/>
    </location>
</feature>
<feature type="region of interest" description="Disordered" evidence="1">
    <location>
        <begin position="22"/>
        <end position="137"/>
    </location>
</feature>
<dbReference type="AlphaFoldDB" id="A0A5Q3QE35"/>
<sequence length="137" mass="15433">MSMVPVNQKVADEIVTLVARHRHAAEGRKDAIKAAEDASKERNDELARRSAEKRAEITELAESMTTPSEPEKPTWAARERDSYEIDLATDDDEVEEQPVSRQPVPAQPVAPAQPKAPARRPVFDDDDDDFENQSWLR</sequence>
<organism evidence="2 3">
    <name type="scientific">Allosaccharopolyspora coralli</name>
    <dbReference type="NCBI Taxonomy" id="2665642"/>
    <lineage>
        <taxon>Bacteria</taxon>
        <taxon>Bacillati</taxon>
        <taxon>Actinomycetota</taxon>
        <taxon>Actinomycetes</taxon>
        <taxon>Pseudonocardiales</taxon>
        <taxon>Pseudonocardiaceae</taxon>
        <taxon>Allosaccharopolyspora</taxon>
    </lineage>
</organism>
<feature type="compositionally biased region" description="Basic and acidic residues" evidence="1">
    <location>
        <begin position="24"/>
        <end position="57"/>
    </location>
</feature>
<evidence type="ECO:0000313" key="3">
    <source>
        <dbReference type="Proteomes" id="UP000371041"/>
    </source>
</evidence>
<keyword evidence="3" id="KW-1185">Reference proteome</keyword>
<reference evidence="3" key="1">
    <citation type="submission" date="2019-11" db="EMBL/GenBank/DDBJ databases">
        <title>The complete genome sequence of Saccharopolyspora sp. E2A.</title>
        <authorList>
            <person name="Zhang G."/>
        </authorList>
    </citation>
    <scope>NUCLEOTIDE SEQUENCE [LARGE SCALE GENOMIC DNA]</scope>
    <source>
        <strain evidence="3">E2A</strain>
    </source>
</reference>
<accession>A0A5Q3QE35</accession>
<evidence type="ECO:0000313" key="2">
    <source>
        <dbReference type="EMBL" id="QGK71484.1"/>
    </source>
</evidence>
<feature type="compositionally biased region" description="Acidic residues" evidence="1">
    <location>
        <begin position="87"/>
        <end position="96"/>
    </location>
</feature>
<protein>
    <submittedName>
        <fullName evidence="2">Uncharacterized protein</fullName>
    </submittedName>
</protein>
<dbReference type="RefSeq" id="WP_154078059.1">
    <property type="nucleotide sequence ID" value="NZ_CP045929.1"/>
</dbReference>
<gene>
    <name evidence="2" type="ORF">GIY23_19975</name>
</gene>
<dbReference type="KEGG" id="sace:GIY23_19975"/>
<dbReference type="Proteomes" id="UP000371041">
    <property type="component" value="Chromosome"/>
</dbReference>
<name>A0A5Q3QE35_9PSEU</name>